<evidence type="ECO:0000313" key="1">
    <source>
        <dbReference type="EMBL" id="MBX48162.1"/>
    </source>
</evidence>
<reference evidence="1" key="1">
    <citation type="submission" date="2018-02" db="EMBL/GenBank/DDBJ databases">
        <title>Rhizophora mucronata_Transcriptome.</title>
        <authorList>
            <person name="Meera S.P."/>
            <person name="Sreeshan A."/>
            <person name="Augustine A."/>
        </authorList>
    </citation>
    <scope>NUCLEOTIDE SEQUENCE</scope>
    <source>
        <tissue evidence="1">Leaf</tissue>
    </source>
</reference>
<organism evidence="1">
    <name type="scientific">Rhizophora mucronata</name>
    <name type="common">Asiatic mangrove</name>
    <dbReference type="NCBI Taxonomy" id="61149"/>
    <lineage>
        <taxon>Eukaryota</taxon>
        <taxon>Viridiplantae</taxon>
        <taxon>Streptophyta</taxon>
        <taxon>Embryophyta</taxon>
        <taxon>Tracheophyta</taxon>
        <taxon>Spermatophyta</taxon>
        <taxon>Magnoliopsida</taxon>
        <taxon>eudicotyledons</taxon>
        <taxon>Gunneridae</taxon>
        <taxon>Pentapetalae</taxon>
        <taxon>rosids</taxon>
        <taxon>fabids</taxon>
        <taxon>Malpighiales</taxon>
        <taxon>Rhizophoraceae</taxon>
        <taxon>Rhizophora</taxon>
    </lineage>
</organism>
<name>A0A2P2P0F1_RHIMU</name>
<protein>
    <submittedName>
        <fullName evidence="1">Uncharacterized protein</fullName>
    </submittedName>
</protein>
<sequence length="30" mass="3148">MSVVQIQGLPVPLKDSPVHGCNPICCANKV</sequence>
<dbReference type="EMBL" id="GGEC01067678">
    <property type="protein sequence ID" value="MBX48162.1"/>
    <property type="molecule type" value="Transcribed_RNA"/>
</dbReference>
<proteinExistence type="predicted"/>
<accession>A0A2P2P0F1</accession>
<dbReference type="AlphaFoldDB" id="A0A2P2P0F1"/>